<name>A0A3B5B1D1_9TELE</name>
<dbReference type="AlphaFoldDB" id="A0A3B5B1D1"/>
<evidence type="ECO:0000259" key="1">
    <source>
        <dbReference type="Pfam" id="PF05699"/>
    </source>
</evidence>
<dbReference type="Ensembl" id="ENSSPAT00000026993.1">
    <property type="protein sequence ID" value="ENSSPAP00000026556.1"/>
    <property type="gene ID" value="ENSSPAG00000020027.1"/>
</dbReference>
<protein>
    <recommendedName>
        <fullName evidence="1">HAT C-terminal dimerisation domain-containing protein</fullName>
    </recommendedName>
</protein>
<dbReference type="InterPro" id="IPR008906">
    <property type="entry name" value="HATC_C_dom"/>
</dbReference>
<proteinExistence type="predicted"/>
<dbReference type="GO" id="GO:0046983">
    <property type="term" value="F:protein dimerization activity"/>
    <property type="evidence" value="ECO:0007669"/>
    <property type="project" value="InterPro"/>
</dbReference>
<dbReference type="PANTHER" id="PTHR45913:SF21">
    <property type="entry name" value="DUF4371 DOMAIN-CONTAINING PROTEIN"/>
    <property type="match status" value="1"/>
</dbReference>
<sequence>MHGGHSGSTQATAASLRVSWILAKKKRPFTDSETVKDFKMSVTSAIKQVLLSDTSNIDRVDILATDVFETLVKELRKADHMAAAVDESTDRPDTAQLCMYVRFFDGTVFKEELLGLLPLDGHTTGEILFENISSVFEDNDLDMKHVCMLVRDGAPSMARKVSGLAACWSAVAPQMTTLHCVVHQTVLCPKLSDHLKSAMDNVMAIINVICSASSLQHRLFRQLLSEMSAEHQDLLLHNDVRWLSKGTALERFCDLREEITTFLCSSKLKRAETYLAQILDDNLLPDVCFLYDLFRHLNDLNVGLQGGDKTVIDLVEQMGAFQVKLDIFTTDLSTGRILHFPPLRKCISFPLRITDMMTGFIMKDNFTSRLDRLVLLTDVMSFDLSTRAKEVVPSIDEGKFILSQVMAHELHSNGPERFWCNVNVHQFPNIKKVAVHLLSMFGSTFTCESSFSHMNMIKKIFKKTALVEPTLHGENMQTPCRKIPVPPPGCEPATFLLRGNSATNRYQLY</sequence>
<dbReference type="InterPro" id="IPR012337">
    <property type="entry name" value="RNaseH-like_sf"/>
</dbReference>
<reference evidence="2" key="1">
    <citation type="submission" date="2023-09" db="UniProtKB">
        <authorList>
            <consortium name="Ensembl"/>
        </authorList>
    </citation>
    <scope>IDENTIFICATION</scope>
</reference>
<feature type="domain" description="HAT C-terminal dimerisation" evidence="1">
    <location>
        <begin position="417"/>
        <end position="463"/>
    </location>
</feature>
<evidence type="ECO:0000313" key="2">
    <source>
        <dbReference type="Ensembl" id="ENSSPAP00000026556.1"/>
    </source>
</evidence>
<organism evidence="2">
    <name type="scientific">Stegastes partitus</name>
    <name type="common">bicolor damselfish</name>
    <dbReference type="NCBI Taxonomy" id="144197"/>
    <lineage>
        <taxon>Eukaryota</taxon>
        <taxon>Metazoa</taxon>
        <taxon>Chordata</taxon>
        <taxon>Craniata</taxon>
        <taxon>Vertebrata</taxon>
        <taxon>Euteleostomi</taxon>
        <taxon>Actinopterygii</taxon>
        <taxon>Neopterygii</taxon>
        <taxon>Teleostei</taxon>
        <taxon>Neoteleostei</taxon>
        <taxon>Acanthomorphata</taxon>
        <taxon>Ovalentaria</taxon>
        <taxon>Pomacentridae</taxon>
        <taxon>Stegastes</taxon>
    </lineage>
</organism>
<dbReference type="PANTHER" id="PTHR45913">
    <property type="entry name" value="EPM2A-INTERACTING PROTEIN 1"/>
    <property type="match status" value="1"/>
</dbReference>
<dbReference type="GeneTree" id="ENSGT00950000182812"/>
<accession>A0A3B5B1D1</accession>
<dbReference type="SUPFAM" id="SSF53098">
    <property type="entry name" value="Ribonuclease H-like"/>
    <property type="match status" value="1"/>
</dbReference>
<dbReference type="STRING" id="144197.ENSSPAP00000026556"/>
<dbReference type="Pfam" id="PF05699">
    <property type="entry name" value="Dimer_Tnp_hAT"/>
    <property type="match status" value="1"/>
</dbReference>